<accession>A5BW72</accession>
<gene>
    <name evidence="2" type="ORF">VITISV_032427</name>
</gene>
<evidence type="ECO:0000256" key="1">
    <source>
        <dbReference type="SAM" id="MobiDB-lite"/>
    </source>
</evidence>
<reference evidence="2" key="1">
    <citation type="journal article" date="2007" name="PLoS ONE">
        <title>The first genome sequence of an elite grapevine cultivar (Pinot noir Vitis vinifera L.): coping with a highly heterozygous genome.</title>
        <authorList>
            <person name="Velasco R."/>
            <person name="Zharkikh A."/>
            <person name="Troggio M."/>
            <person name="Cartwright D.A."/>
            <person name="Cestaro A."/>
            <person name="Pruss D."/>
            <person name="Pindo M."/>
            <person name="FitzGerald L.M."/>
            <person name="Vezzulli S."/>
            <person name="Reid J."/>
            <person name="Malacarne G."/>
            <person name="Iliev D."/>
            <person name="Coppola G."/>
            <person name="Wardell B."/>
            <person name="Micheletti D."/>
            <person name="Macalma T."/>
            <person name="Facci M."/>
            <person name="Mitchell J.T."/>
            <person name="Perazzolli M."/>
            <person name="Eldredge G."/>
            <person name="Gatto P."/>
            <person name="Oyzerski R."/>
            <person name="Moretto M."/>
            <person name="Gutin N."/>
            <person name="Stefanini M."/>
            <person name="Chen Y."/>
            <person name="Segala C."/>
            <person name="Davenport C."/>
            <person name="Dematte L."/>
            <person name="Mraz A."/>
            <person name="Battilana J."/>
            <person name="Stormo K."/>
            <person name="Costa F."/>
            <person name="Tao Q."/>
            <person name="Si-Ammour A."/>
            <person name="Harkins T."/>
            <person name="Lackey A."/>
            <person name="Perbost C."/>
            <person name="Taillon B."/>
            <person name="Stella A."/>
            <person name="Solovyev V."/>
            <person name="Fawcett J.A."/>
            <person name="Sterck L."/>
            <person name="Vandepoele K."/>
            <person name="Grando S.M."/>
            <person name="Toppo S."/>
            <person name="Moser C."/>
            <person name="Lanchbury J."/>
            <person name="Bogden R."/>
            <person name="Skolnick M."/>
            <person name="Sgaramella V."/>
            <person name="Bhatnagar S.K."/>
            <person name="Fontana P."/>
            <person name="Gutin A."/>
            <person name="Van de Peer Y."/>
            <person name="Salamini F."/>
            <person name="Viola R."/>
        </authorList>
    </citation>
    <scope>NUCLEOTIDE SEQUENCE</scope>
</reference>
<dbReference type="EMBL" id="AM473390">
    <property type="protein sequence ID" value="CAN70625.1"/>
    <property type="molecule type" value="Genomic_DNA"/>
</dbReference>
<sequence>MAHIKGVHTYPLVSREARPRASSPQDSSEAPQALTVLSSEGGVPSSPPQRRYATWRPSTSPPPDPSVHRIPPKRVEISGPRETFRHAQPDPYALADSQRPSDIATEAIIKRLIDYYSKNVML</sequence>
<name>A5BW72_VITVI</name>
<dbReference type="AlphaFoldDB" id="A5BW72"/>
<feature type="compositionally biased region" description="Polar residues" evidence="1">
    <location>
        <begin position="22"/>
        <end position="38"/>
    </location>
</feature>
<organism evidence="2">
    <name type="scientific">Vitis vinifera</name>
    <name type="common">Grape</name>
    <dbReference type="NCBI Taxonomy" id="29760"/>
    <lineage>
        <taxon>Eukaryota</taxon>
        <taxon>Viridiplantae</taxon>
        <taxon>Streptophyta</taxon>
        <taxon>Embryophyta</taxon>
        <taxon>Tracheophyta</taxon>
        <taxon>Spermatophyta</taxon>
        <taxon>Magnoliopsida</taxon>
        <taxon>eudicotyledons</taxon>
        <taxon>Gunneridae</taxon>
        <taxon>Pentapetalae</taxon>
        <taxon>rosids</taxon>
        <taxon>Vitales</taxon>
        <taxon>Vitaceae</taxon>
        <taxon>Viteae</taxon>
        <taxon>Vitis</taxon>
    </lineage>
</organism>
<feature type="region of interest" description="Disordered" evidence="1">
    <location>
        <begin position="1"/>
        <end position="98"/>
    </location>
</feature>
<protein>
    <submittedName>
        <fullName evidence="2">Uncharacterized protein</fullName>
    </submittedName>
</protein>
<proteinExistence type="predicted"/>
<evidence type="ECO:0000313" key="2">
    <source>
        <dbReference type="EMBL" id="CAN70625.1"/>
    </source>
</evidence>